<dbReference type="SUPFAM" id="SSF52172">
    <property type="entry name" value="CheY-like"/>
    <property type="match status" value="1"/>
</dbReference>
<dbReference type="Proteomes" id="UP000886851">
    <property type="component" value="Unassembled WGS sequence"/>
</dbReference>
<dbReference type="InterPro" id="IPR016032">
    <property type="entry name" value="Sig_transdc_resp-reg_C-effctor"/>
</dbReference>
<evidence type="ECO:0000259" key="5">
    <source>
        <dbReference type="PROSITE" id="PS50110"/>
    </source>
</evidence>
<evidence type="ECO:0000256" key="3">
    <source>
        <dbReference type="PROSITE-ProRule" id="PRU00169"/>
    </source>
</evidence>
<evidence type="ECO:0000259" key="4">
    <source>
        <dbReference type="PROSITE" id="PS50043"/>
    </source>
</evidence>
<dbReference type="InterPro" id="IPR011006">
    <property type="entry name" value="CheY-like_superfamily"/>
</dbReference>
<gene>
    <name evidence="6" type="ORF">H9824_08265</name>
</gene>
<dbReference type="PROSITE" id="PS00622">
    <property type="entry name" value="HTH_LUXR_1"/>
    <property type="match status" value="1"/>
</dbReference>
<comment type="caution">
    <text evidence="6">The sequence shown here is derived from an EMBL/GenBank/DDBJ whole genome shotgun (WGS) entry which is preliminary data.</text>
</comment>
<reference evidence="6" key="1">
    <citation type="journal article" date="2021" name="PeerJ">
        <title>Extensive microbial diversity within the chicken gut microbiome revealed by metagenomics and culture.</title>
        <authorList>
            <person name="Gilroy R."/>
            <person name="Ravi A."/>
            <person name="Getino M."/>
            <person name="Pursley I."/>
            <person name="Horton D.L."/>
            <person name="Alikhan N.F."/>
            <person name="Baker D."/>
            <person name="Gharbi K."/>
            <person name="Hall N."/>
            <person name="Watson M."/>
            <person name="Adriaenssens E.M."/>
            <person name="Foster-Nyarko E."/>
            <person name="Jarju S."/>
            <person name="Secka A."/>
            <person name="Antonio M."/>
            <person name="Oren A."/>
            <person name="Chaudhuri R.R."/>
            <person name="La Ragione R."/>
            <person name="Hildebrand F."/>
            <person name="Pallen M.J."/>
        </authorList>
    </citation>
    <scope>NUCLEOTIDE SEQUENCE</scope>
    <source>
        <strain evidence="6">Gambia2-208</strain>
    </source>
</reference>
<dbReference type="CDD" id="cd06170">
    <property type="entry name" value="LuxR_C_like"/>
    <property type="match status" value="1"/>
</dbReference>
<dbReference type="GO" id="GO:0000160">
    <property type="term" value="P:phosphorelay signal transduction system"/>
    <property type="evidence" value="ECO:0007669"/>
    <property type="project" value="InterPro"/>
</dbReference>
<dbReference type="SMART" id="SM00421">
    <property type="entry name" value="HTH_LUXR"/>
    <property type="match status" value="1"/>
</dbReference>
<dbReference type="PROSITE" id="PS50043">
    <property type="entry name" value="HTH_LUXR_2"/>
    <property type="match status" value="1"/>
</dbReference>
<evidence type="ECO:0000313" key="7">
    <source>
        <dbReference type="Proteomes" id="UP000886851"/>
    </source>
</evidence>
<evidence type="ECO:0000256" key="1">
    <source>
        <dbReference type="ARBA" id="ARBA00022553"/>
    </source>
</evidence>
<dbReference type="Pfam" id="PF00196">
    <property type="entry name" value="GerE"/>
    <property type="match status" value="1"/>
</dbReference>
<dbReference type="PANTHER" id="PTHR43214:SF17">
    <property type="entry name" value="TRANSCRIPTIONAL REGULATORY PROTEIN RCSB"/>
    <property type="match status" value="1"/>
</dbReference>
<dbReference type="InterPro" id="IPR036388">
    <property type="entry name" value="WH-like_DNA-bd_sf"/>
</dbReference>
<dbReference type="Gene3D" id="3.40.50.2300">
    <property type="match status" value="1"/>
</dbReference>
<evidence type="ECO:0000313" key="6">
    <source>
        <dbReference type="EMBL" id="HIY88681.1"/>
    </source>
</evidence>
<dbReference type="SMART" id="SM00448">
    <property type="entry name" value="REC"/>
    <property type="match status" value="1"/>
</dbReference>
<keyword evidence="2" id="KW-0238">DNA-binding</keyword>
<dbReference type="PRINTS" id="PR00038">
    <property type="entry name" value="HTHLUXR"/>
</dbReference>
<feature type="domain" description="Response regulatory" evidence="5">
    <location>
        <begin position="7"/>
        <end position="121"/>
    </location>
</feature>
<dbReference type="InterPro" id="IPR001789">
    <property type="entry name" value="Sig_transdc_resp-reg_receiver"/>
</dbReference>
<organism evidence="6 7">
    <name type="scientific">Candidatus Bacteroides pullicola</name>
    <dbReference type="NCBI Taxonomy" id="2838475"/>
    <lineage>
        <taxon>Bacteria</taxon>
        <taxon>Pseudomonadati</taxon>
        <taxon>Bacteroidota</taxon>
        <taxon>Bacteroidia</taxon>
        <taxon>Bacteroidales</taxon>
        <taxon>Bacteroidaceae</taxon>
        <taxon>Bacteroides</taxon>
    </lineage>
</organism>
<dbReference type="InterPro" id="IPR058245">
    <property type="entry name" value="NreC/VraR/RcsB-like_REC"/>
</dbReference>
<dbReference type="GO" id="GO:0003677">
    <property type="term" value="F:DNA binding"/>
    <property type="evidence" value="ECO:0007669"/>
    <property type="project" value="UniProtKB-KW"/>
</dbReference>
<dbReference type="PANTHER" id="PTHR43214">
    <property type="entry name" value="TWO-COMPONENT RESPONSE REGULATOR"/>
    <property type="match status" value="1"/>
</dbReference>
<dbReference type="Gene3D" id="1.10.10.10">
    <property type="entry name" value="Winged helix-like DNA-binding domain superfamily/Winged helix DNA-binding domain"/>
    <property type="match status" value="1"/>
</dbReference>
<dbReference type="InterPro" id="IPR000792">
    <property type="entry name" value="Tscrpt_reg_LuxR_C"/>
</dbReference>
<dbReference type="InterPro" id="IPR039420">
    <property type="entry name" value="WalR-like"/>
</dbReference>
<dbReference type="CDD" id="cd17535">
    <property type="entry name" value="REC_NarL-like"/>
    <property type="match status" value="1"/>
</dbReference>
<reference evidence="6" key="2">
    <citation type="submission" date="2021-04" db="EMBL/GenBank/DDBJ databases">
        <authorList>
            <person name="Gilroy R."/>
        </authorList>
    </citation>
    <scope>NUCLEOTIDE SEQUENCE</scope>
    <source>
        <strain evidence="6">Gambia2-208</strain>
    </source>
</reference>
<keyword evidence="1 3" id="KW-0597">Phosphoprotein</keyword>
<proteinExistence type="predicted"/>
<accession>A0A9D1ZJ14</accession>
<dbReference type="SUPFAM" id="SSF46894">
    <property type="entry name" value="C-terminal effector domain of the bipartite response regulators"/>
    <property type="match status" value="1"/>
</dbReference>
<evidence type="ECO:0000256" key="2">
    <source>
        <dbReference type="ARBA" id="ARBA00023125"/>
    </source>
</evidence>
<dbReference type="PROSITE" id="PS50110">
    <property type="entry name" value="RESPONSE_REGULATORY"/>
    <property type="match status" value="1"/>
</dbReference>
<protein>
    <submittedName>
        <fullName evidence="6">Response regulator transcription factor</fullName>
    </submittedName>
</protein>
<dbReference type="AlphaFoldDB" id="A0A9D1ZJ14"/>
<dbReference type="Pfam" id="PF00072">
    <property type="entry name" value="Response_reg"/>
    <property type="match status" value="1"/>
</dbReference>
<name>A0A9D1ZJ14_9BACE</name>
<feature type="domain" description="HTH luxR-type" evidence="4">
    <location>
        <begin position="136"/>
        <end position="199"/>
    </location>
</feature>
<feature type="modified residue" description="4-aspartylphosphate" evidence="3">
    <location>
        <position position="56"/>
    </location>
</feature>
<dbReference type="GO" id="GO:0006355">
    <property type="term" value="P:regulation of DNA-templated transcription"/>
    <property type="evidence" value="ECO:0007669"/>
    <property type="project" value="InterPro"/>
</dbReference>
<dbReference type="EMBL" id="DXCV01000056">
    <property type="protein sequence ID" value="HIY88681.1"/>
    <property type="molecule type" value="Genomic_DNA"/>
</dbReference>
<sequence length="199" mass="22213">MTEDTYRILAIDDHPIVLQGIQAIATDLGNASCATRTDLQLEDLPDGTDFDLCILDLGLCGKQSGDFIARLRTRMPSCRILVYTMHEEPWIADELVGLDVEGAVSKNSSLDELQQAIEHLRCGLSYYDPVFTRLMRPKALNRLTLKEAQVLKHIMNGLSNAEIAQAMSLSINTVKTHRRNIMKKFEVANVTQLVGKISQ</sequence>